<sequence length="111" mass="12889">MTTATAEKKPQFRVIDAKTKTERLYLHPGQVKVWDSEKRIIAMICGSQGGKTVLGPAWLEREIRRRGPGDYLAVTSSYPLLSKKMLPEFRYLFEDVYHYGTFNKLDKIFIF</sequence>
<evidence type="ECO:0000313" key="1">
    <source>
        <dbReference type="EMBL" id="KKM27353.1"/>
    </source>
</evidence>
<protein>
    <recommendedName>
        <fullName evidence="2">DEAD/DEAH box helicase domain-containing protein</fullName>
    </recommendedName>
</protein>
<name>A0A0F9KZD2_9ZZZZ</name>
<dbReference type="EMBL" id="LAZR01012339">
    <property type="protein sequence ID" value="KKM27353.1"/>
    <property type="molecule type" value="Genomic_DNA"/>
</dbReference>
<gene>
    <name evidence="1" type="ORF">LCGC14_1575660</name>
</gene>
<dbReference type="AlphaFoldDB" id="A0A0F9KZD2"/>
<comment type="caution">
    <text evidence="1">The sequence shown here is derived from an EMBL/GenBank/DDBJ whole genome shotgun (WGS) entry which is preliminary data.</text>
</comment>
<evidence type="ECO:0008006" key="2">
    <source>
        <dbReference type="Google" id="ProtNLM"/>
    </source>
</evidence>
<proteinExistence type="predicted"/>
<reference evidence="1" key="1">
    <citation type="journal article" date="2015" name="Nature">
        <title>Complex archaea that bridge the gap between prokaryotes and eukaryotes.</title>
        <authorList>
            <person name="Spang A."/>
            <person name="Saw J.H."/>
            <person name="Jorgensen S.L."/>
            <person name="Zaremba-Niedzwiedzka K."/>
            <person name="Martijn J."/>
            <person name="Lind A.E."/>
            <person name="van Eijk R."/>
            <person name="Schleper C."/>
            <person name="Guy L."/>
            <person name="Ettema T.J."/>
        </authorList>
    </citation>
    <scope>NUCLEOTIDE SEQUENCE</scope>
</reference>
<feature type="non-terminal residue" evidence="1">
    <location>
        <position position="111"/>
    </location>
</feature>
<accession>A0A0F9KZD2</accession>
<organism evidence="1">
    <name type="scientific">marine sediment metagenome</name>
    <dbReference type="NCBI Taxonomy" id="412755"/>
    <lineage>
        <taxon>unclassified sequences</taxon>
        <taxon>metagenomes</taxon>
        <taxon>ecological metagenomes</taxon>
    </lineage>
</organism>